<reference evidence="1 2" key="1">
    <citation type="submission" date="2020-06" db="EMBL/GenBank/DDBJ databases">
        <title>Description of novel acetic acid bacteria.</title>
        <authorList>
            <person name="Sombolestani A."/>
        </authorList>
    </citation>
    <scope>NUCLEOTIDE SEQUENCE [LARGE SCALE GENOMIC DNA]</scope>
    <source>
        <strain evidence="1 2">LMG 26838</strain>
    </source>
</reference>
<gene>
    <name evidence="1" type="ORF">HUK83_13980</name>
</gene>
<dbReference type="GO" id="GO:0006302">
    <property type="term" value="P:double-strand break repair"/>
    <property type="evidence" value="ECO:0007669"/>
    <property type="project" value="TreeGrafter"/>
</dbReference>
<dbReference type="InterPro" id="IPR027417">
    <property type="entry name" value="P-loop_NTPase"/>
</dbReference>
<dbReference type="Gene3D" id="3.40.50.300">
    <property type="entry name" value="P-loop containing nucleotide triphosphate hydrolases"/>
    <property type="match status" value="1"/>
</dbReference>
<proteinExistence type="predicted"/>
<accession>A0A850NVE2</accession>
<evidence type="ECO:0000313" key="2">
    <source>
        <dbReference type="Proteomes" id="UP000565205"/>
    </source>
</evidence>
<name>A0A850NVE2_9PROT</name>
<dbReference type="AlphaFoldDB" id="A0A850NVE2"/>
<comment type="caution">
    <text evidence="1">The sequence shown here is derived from an EMBL/GenBank/DDBJ whole genome shotgun (WGS) entry which is preliminary data.</text>
</comment>
<evidence type="ECO:0000313" key="1">
    <source>
        <dbReference type="EMBL" id="NVN31432.1"/>
    </source>
</evidence>
<organism evidence="1 2">
    <name type="scientific">Endobacter medicaginis</name>
    <dbReference type="NCBI Taxonomy" id="1181271"/>
    <lineage>
        <taxon>Bacteria</taxon>
        <taxon>Pseudomonadati</taxon>
        <taxon>Pseudomonadota</taxon>
        <taxon>Alphaproteobacteria</taxon>
        <taxon>Acetobacterales</taxon>
        <taxon>Acetobacteraceae</taxon>
        <taxon>Endobacter</taxon>
    </lineage>
</organism>
<feature type="non-terminal residue" evidence="1">
    <location>
        <position position="65"/>
    </location>
</feature>
<protein>
    <submittedName>
        <fullName evidence="1">DNA replication and repair protein RecF</fullName>
    </submittedName>
</protein>
<dbReference type="SUPFAM" id="SSF52540">
    <property type="entry name" value="P-loop containing nucleoside triphosphate hydrolases"/>
    <property type="match status" value="1"/>
</dbReference>
<dbReference type="PANTHER" id="PTHR32182">
    <property type="entry name" value="DNA REPLICATION AND REPAIR PROTEIN RECF"/>
    <property type="match status" value="1"/>
</dbReference>
<dbReference type="PANTHER" id="PTHR32182:SF0">
    <property type="entry name" value="DNA REPLICATION AND REPAIR PROTEIN RECF"/>
    <property type="match status" value="1"/>
</dbReference>
<sequence>MQRLKRLSLTDFRNYARLVWTDPERLVVLSGENGSGKTNLLEAVSLLVPGRGLRGARGGHLLRQQ</sequence>
<dbReference type="GO" id="GO:0000731">
    <property type="term" value="P:DNA synthesis involved in DNA repair"/>
    <property type="evidence" value="ECO:0007669"/>
    <property type="project" value="TreeGrafter"/>
</dbReference>
<dbReference type="Proteomes" id="UP000565205">
    <property type="component" value="Unassembled WGS sequence"/>
</dbReference>
<dbReference type="EMBL" id="JABXXQ010000373">
    <property type="protein sequence ID" value="NVN31432.1"/>
    <property type="molecule type" value="Genomic_DNA"/>
</dbReference>